<evidence type="ECO:0000256" key="6">
    <source>
        <dbReference type="RuleBase" id="RU000461"/>
    </source>
</evidence>
<name>A0A875RWP7_EENNA</name>
<comment type="cofactor">
    <cofactor evidence="5">
        <name>heme</name>
        <dbReference type="ChEBI" id="CHEBI:30413"/>
    </cofactor>
</comment>
<dbReference type="InterPro" id="IPR002401">
    <property type="entry name" value="Cyt_P450_E_grp-I"/>
</dbReference>
<keyword evidence="6" id="KW-0503">Monooxygenase</keyword>
<evidence type="ECO:0000313" key="8">
    <source>
        <dbReference type="Proteomes" id="UP000662931"/>
    </source>
</evidence>
<dbReference type="Pfam" id="PF00067">
    <property type="entry name" value="p450"/>
    <property type="match status" value="1"/>
</dbReference>
<dbReference type="Proteomes" id="UP000662931">
    <property type="component" value="Chromosome 1"/>
</dbReference>
<sequence length="526" mass="60706">MLFISPKRIKGIPNVFSNIPIYGNLSLIFPPAKKWSDSPCLKFYRLSQKYGEVFQVRFGNRLVVVANSYDSIIKLWCCKSVRGNNSRPISETFHNQLSREGIYTIGTTPFGPDYLKMRKFVSSNVLNGKSGKGYNGGVISRETNRLILKLVAKATRKGENEDYFISDDFIRKGQYFHLAVALILTYGYQIDYTASENRLEADEIIYVENQITKIRSHVQNFQDFLPNPFRFLLNVFSGKNSFSRKLYERRKVYLEKYFKFSRENITYPNSAVRRSLMYHYFMDGENCVKRAQMASICLTMVSAGLDNTPLNFKYELHQLSHSPHVCKKAYKELMDGFENDPVKAYQNCHKELKCQYIVAIVKETLRLFTVLPMALPRETTEPITYGTAVIPKGTLLFMNSWAGNHDQNAIYKPMEFIPERFLSSDDDGNDTSSSLKHFAFGIGSRMCLGNHLAFQELYILTCKFLLLFEFQNPEMNKLNPLELNQFPESIAIEPEIFNICLKLRSKEFVNQAMGPREVKFADDVTM</sequence>
<evidence type="ECO:0000256" key="2">
    <source>
        <dbReference type="ARBA" id="ARBA00022723"/>
    </source>
</evidence>
<dbReference type="GO" id="GO:0005506">
    <property type="term" value="F:iron ion binding"/>
    <property type="evidence" value="ECO:0007669"/>
    <property type="project" value="InterPro"/>
</dbReference>
<dbReference type="RefSeq" id="XP_038777306.1">
    <property type="nucleotide sequence ID" value="XM_038921378.1"/>
</dbReference>
<dbReference type="AlphaFoldDB" id="A0A875RWP7"/>
<accession>A0A875RWP7</accession>
<evidence type="ECO:0000256" key="4">
    <source>
        <dbReference type="ARBA" id="ARBA00023004"/>
    </source>
</evidence>
<dbReference type="PRINTS" id="PR00463">
    <property type="entry name" value="EP450I"/>
</dbReference>
<comment type="similarity">
    <text evidence="1 6">Belongs to the cytochrome P450 family.</text>
</comment>
<dbReference type="KEGG" id="bnn:FOA43_001054"/>
<evidence type="ECO:0000256" key="5">
    <source>
        <dbReference type="PIRSR" id="PIRSR602401-1"/>
    </source>
</evidence>
<proteinExistence type="inferred from homology"/>
<dbReference type="EMBL" id="CP064812">
    <property type="protein sequence ID" value="QPG73741.1"/>
    <property type="molecule type" value="Genomic_DNA"/>
</dbReference>
<keyword evidence="8" id="KW-1185">Reference proteome</keyword>
<feature type="binding site" description="axial binding residue" evidence="5">
    <location>
        <position position="447"/>
    </location>
    <ligand>
        <name>heme</name>
        <dbReference type="ChEBI" id="CHEBI:30413"/>
    </ligand>
    <ligandPart>
        <name>Fe</name>
        <dbReference type="ChEBI" id="CHEBI:18248"/>
    </ligandPart>
</feature>
<evidence type="ECO:0000313" key="7">
    <source>
        <dbReference type="EMBL" id="QPG73741.1"/>
    </source>
</evidence>
<evidence type="ECO:0000256" key="3">
    <source>
        <dbReference type="ARBA" id="ARBA00023002"/>
    </source>
</evidence>
<dbReference type="GO" id="GO:0004497">
    <property type="term" value="F:monooxygenase activity"/>
    <property type="evidence" value="ECO:0007669"/>
    <property type="project" value="UniProtKB-KW"/>
</dbReference>
<dbReference type="GeneID" id="62194455"/>
<dbReference type="PRINTS" id="PR00385">
    <property type="entry name" value="P450"/>
</dbReference>
<evidence type="ECO:0008006" key="9">
    <source>
        <dbReference type="Google" id="ProtNLM"/>
    </source>
</evidence>
<dbReference type="PROSITE" id="PS00086">
    <property type="entry name" value="CYTOCHROME_P450"/>
    <property type="match status" value="1"/>
</dbReference>
<dbReference type="InterPro" id="IPR050364">
    <property type="entry name" value="Cytochrome_P450_fung"/>
</dbReference>
<dbReference type="InterPro" id="IPR017972">
    <property type="entry name" value="Cyt_P450_CS"/>
</dbReference>
<gene>
    <name evidence="7" type="ORF">FOA43_001054</name>
</gene>
<protein>
    <recommendedName>
        <fullName evidence="9">Cytochrome P450</fullName>
    </recommendedName>
</protein>
<keyword evidence="4 5" id="KW-0408">Iron</keyword>
<dbReference type="GO" id="GO:0016705">
    <property type="term" value="F:oxidoreductase activity, acting on paired donors, with incorporation or reduction of molecular oxygen"/>
    <property type="evidence" value="ECO:0007669"/>
    <property type="project" value="InterPro"/>
</dbReference>
<evidence type="ECO:0000256" key="1">
    <source>
        <dbReference type="ARBA" id="ARBA00010617"/>
    </source>
</evidence>
<dbReference type="InterPro" id="IPR036396">
    <property type="entry name" value="Cyt_P450_sf"/>
</dbReference>
<dbReference type="InterPro" id="IPR001128">
    <property type="entry name" value="Cyt_P450"/>
</dbReference>
<organism evidence="7 8">
    <name type="scientific">Eeniella nana</name>
    <name type="common">Yeast</name>
    <name type="synonym">Brettanomyces nanus</name>
    <dbReference type="NCBI Taxonomy" id="13502"/>
    <lineage>
        <taxon>Eukaryota</taxon>
        <taxon>Fungi</taxon>
        <taxon>Dikarya</taxon>
        <taxon>Ascomycota</taxon>
        <taxon>Saccharomycotina</taxon>
        <taxon>Pichiomycetes</taxon>
        <taxon>Pichiales</taxon>
        <taxon>Pichiaceae</taxon>
        <taxon>Brettanomyces</taxon>
    </lineage>
</organism>
<dbReference type="PANTHER" id="PTHR46300">
    <property type="entry name" value="P450, PUTATIVE (EUROFUNG)-RELATED-RELATED"/>
    <property type="match status" value="1"/>
</dbReference>
<dbReference type="Gene3D" id="1.10.630.10">
    <property type="entry name" value="Cytochrome P450"/>
    <property type="match status" value="1"/>
</dbReference>
<keyword evidence="5 6" id="KW-0349">Heme</keyword>
<reference evidence="7" key="1">
    <citation type="submission" date="2020-10" db="EMBL/GenBank/DDBJ databases">
        <authorList>
            <person name="Roach M.J.R."/>
        </authorList>
    </citation>
    <scope>NUCLEOTIDE SEQUENCE</scope>
    <source>
        <strain evidence="7">CBS 1945</strain>
    </source>
</reference>
<dbReference type="GO" id="GO:0020037">
    <property type="term" value="F:heme binding"/>
    <property type="evidence" value="ECO:0007669"/>
    <property type="project" value="InterPro"/>
</dbReference>
<dbReference type="SUPFAM" id="SSF48264">
    <property type="entry name" value="Cytochrome P450"/>
    <property type="match status" value="1"/>
</dbReference>
<keyword evidence="3 6" id="KW-0560">Oxidoreductase</keyword>
<dbReference type="OrthoDB" id="1055148at2759"/>
<keyword evidence="2 5" id="KW-0479">Metal-binding</keyword>